<proteinExistence type="predicted"/>
<evidence type="ECO:0000313" key="2">
    <source>
        <dbReference type="Proteomes" id="UP000040088"/>
    </source>
</evidence>
<evidence type="ECO:0000313" key="1">
    <source>
        <dbReference type="EMBL" id="CNL69172.1"/>
    </source>
</evidence>
<gene>
    <name evidence="1" type="ORF">ERS008460_03529</name>
</gene>
<dbReference type="Proteomes" id="UP000040088">
    <property type="component" value="Unassembled WGS sequence"/>
</dbReference>
<name>A0A0T9UT54_YERAE</name>
<dbReference type="AlphaFoldDB" id="A0A0T9UT54"/>
<organism evidence="1 2">
    <name type="scientific">Yersinia aleksiciae</name>
    <dbReference type="NCBI Taxonomy" id="263819"/>
    <lineage>
        <taxon>Bacteria</taxon>
        <taxon>Pseudomonadati</taxon>
        <taxon>Pseudomonadota</taxon>
        <taxon>Gammaproteobacteria</taxon>
        <taxon>Enterobacterales</taxon>
        <taxon>Yersiniaceae</taxon>
        <taxon>Yersinia</taxon>
    </lineage>
</organism>
<sequence length="35" mass="3751">MVALLLAAKINVEIPVTFQTAGALAAWVYPNHLLT</sequence>
<accession>A0A0T9UT54</accession>
<reference evidence="2" key="1">
    <citation type="submission" date="2015-03" db="EMBL/GenBank/DDBJ databases">
        <authorList>
            <consortium name="Pathogen Informatics"/>
        </authorList>
    </citation>
    <scope>NUCLEOTIDE SEQUENCE [LARGE SCALE GENOMIC DNA]</scope>
    <source>
        <strain evidence="2">IP27925</strain>
    </source>
</reference>
<dbReference type="EMBL" id="CQEM01000019">
    <property type="protein sequence ID" value="CNL69172.1"/>
    <property type="molecule type" value="Genomic_DNA"/>
</dbReference>
<protein>
    <submittedName>
        <fullName evidence="1">Uncharacterized protein</fullName>
    </submittedName>
</protein>